<dbReference type="EMBL" id="KB202619">
    <property type="protein sequence ID" value="ESO89118.1"/>
    <property type="molecule type" value="Genomic_DNA"/>
</dbReference>
<dbReference type="InterPro" id="IPR036028">
    <property type="entry name" value="SH3-like_dom_sf"/>
</dbReference>
<dbReference type="OMA" id="MDNSICA"/>
<dbReference type="GO" id="GO:0016477">
    <property type="term" value="P:cell migration"/>
    <property type="evidence" value="ECO:0007669"/>
    <property type="project" value="TreeGrafter"/>
</dbReference>
<dbReference type="PRINTS" id="PR00499">
    <property type="entry name" value="P67PHOX"/>
</dbReference>
<organism evidence="5 6">
    <name type="scientific">Lottia gigantea</name>
    <name type="common">Giant owl limpet</name>
    <dbReference type="NCBI Taxonomy" id="225164"/>
    <lineage>
        <taxon>Eukaryota</taxon>
        <taxon>Metazoa</taxon>
        <taxon>Spiralia</taxon>
        <taxon>Lophotrochozoa</taxon>
        <taxon>Mollusca</taxon>
        <taxon>Gastropoda</taxon>
        <taxon>Patellogastropoda</taxon>
        <taxon>Lottioidea</taxon>
        <taxon>Lottiidae</taxon>
        <taxon>Lottia</taxon>
    </lineage>
</organism>
<evidence type="ECO:0000313" key="6">
    <source>
        <dbReference type="Proteomes" id="UP000030746"/>
    </source>
</evidence>
<feature type="compositionally biased region" description="Basic and acidic residues" evidence="3">
    <location>
        <begin position="69"/>
        <end position="89"/>
    </location>
</feature>
<protein>
    <recommendedName>
        <fullName evidence="4">SH3 domain-containing protein</fullName>
    </recommendedName>
</protein>
<feature type="domain" description="SH3" evidence="4">
    <location>
        <begin position="124"/>
        <end position="183"/>
    </location>
</feature>
<name>V3ZDC9_LOTGI</name>
<dbReference type="Proteomes" id="UP000030746">
    <property type="component" value="Unassembled WGS sequence"/>
</dbReference>
<evidence type="ECO:0000256" key="3">
    <source>
        <dbReference type="SAM" id="MobiDB-lite"/>
    </source>
</evidence>
<dbReference type="CTD" id="20230086"/>
<dbReference type="Pfam" id="PF00018">
    <property type="entry name" value="SH3_1"/>
    <property type="match status" value="1"/>
</dbReference>
<accession>V3ZDC9</accession>
<evidence type="ECO:0000313" key="5">
    <source>
        <dbReference type="EMBL" id="ESO89118.1"/>
    </source>
</evidence>
<dbReference type="PRINTS" id="PR00452">
    <property type="entry name" value="SH3DOMAIN"/>
</dbReference>
<dbReference type="STRING" id="225164.V3ZDC9"/>
<evidence type="ECO:0000256" key="1">
    <source>
        <dbReference type="ARBA" id="ARBA00022443"/>
    </source>
</evidence>
<dbReference type="PANTHER" id="PTHR14167">
    <property type="entry name" value="SH3 DOMAIN-CONTAINING"/>
    <property type="match status" value="1"/>
</dbReference>
<dbReference type="AlphaFoldDB" id="V3ZDC9"/>
<feature type="domain" description="SH3" evidence="4">
    <location>
        <begin position="277"/>
        <end position="338"/>
    </location>
</feature>
<gene>
    <name evidence="5" type="ORF">LOTGIDRAFT_106309</name>
</gene>
<feature type="region of interest" description="Disordered" evidence="3">
    <location>
        <begin position="63"/>
        <end position="89"/>
    </location>
</feature>
<feature type="non-terminal residue" evidence="5">
    <location>
        <position position="1"/>
    </location>
</feature>
<dbReference type="SMART" id="SM00326">
    <property type="entry name" value="SH3"/>
    <property type="match status" value="3"/>
</dbReference>
<dbReference type="PANTHER" id="PTHR14167:SF92">
    <property type="entry name" value="CIN85 AND CD2AP RELATED, ISOFORM J"/>
    <property type="match status" value="1"/>
</dbReference>
<dbReference type="OrthoDB" id="5340910at2759"/>
<dbReference type="PROSITE" id="PS50002">
    <property type="entry name" value="SH3"/>
    <property type="match status" value="3"/>
</dbReference>
<dbReference type="InterPro" id="IPR050384">
    <property type="entry name" value="Endophilin_SH3RF"/>
</dbReference>
<reference evidence="5 6" key="1">
    <citation type="journal article" date="2013" name="Nature">
        <title>Insights into bilaterian evolution from three spiralian genomes.</title>
        <authorList>
            <person name="Simakov O."/>
            <person name="Marletaz F."/>
            <person name="Cho S.J."/>
            <person name="Edsinger-Gonzales E."/>
            <person name="Havlak P."/>
            <person name="Hellsten U."/>
            <person name="Kuo D.H."/>
            <person name="Larsson T."/>
            <person name="Lv J."/>
            <person name="Arendt D."/>
            <person name="Savage R."/>
            <person name="Osoegawa K."/>
            <person name="de Jong P."/>
            <person name="Grimwood J."/>
            <person name="Chapman J.A."/>
            <person name="Shapiro H."/>
            <person name="Aerts A."/>
            <person name="Otillar R.P."/>
            <person name="Terry A.Y."/>
            <person name="Boore J.L."/>
            <person name="Grigoriev I.V."/>
            <person name="Lindberg D.R."/>
            <person name="Seaver E.C."/>
            <person name="Weisblat D.A."/>
            <person name="Putnam N.H."/>
            <person name="Rokhsar D.S."/>
        </authorList>
    </citation>
    <scope>NUCLEOTIDE SEQUENCE [LARGE SCALE GENOMIC DNA]</scope>
</reference>
<sequence>IVEAVVEYEYEAVQDDELSLKVGEIIKNVSQSEDGWLRGELDGKKGVFPENFVQRQISSPAMRNQKVPKQPDKDKIIRDKTGLQKREAPQRKSVRELASKFKDGVPMGLGGPPPRKKGKCRASSLKKKCKVLYDYKKENDDELELQVGDMVEFIREVEDGWYEGILRDKAGVFPSNFVEMVTVTEDPVEEALVPESRDVSEGESTKSSKKIIGVGLGNIFQGGPIKLRAVGSKKQPAPPPEKDKPPEIKESTRPPPITSNNNDVVKREKTSAVRIFVVGEKALVRFSYSADQPDELSLKEGEVVNVIDRHLEDDGWWKGELNGRIGVFPDNFVELMPPEDLKPKKPPPPNISSTVASKSLYPKLPEKSDLSHDKKILSDSTKNTSYKKDHGELNYFYHLVLSLVLVDRERKIDSSIT</sequence>
<dbReference type="SUPFAM" id="SSF50044">
    <property type="entry name" value="SH3-domain"/>
    <property type="match status" value="3"/>
</dbReference>
<evidence type="ECO:0000256" key="2">
    <source>
        <dbReference type="PROSITE-ProRule" id="PRU00192"/>
    </source>
</evidence>
<dbReference type="RefSeq" id="XP_009060159.1">
    <property type="nucleotide sequence ID" value="XM_009061911.1"/>
</dbReference>
<feature type="region of interest" description="Disordered" evidence="3">
    <location>
        <begin position="229"/>
        <end position="265"/>
    </location>
</feature>
<dbReference type="GO" id="GO:0007015">
    <property type="term" value="P:actin filament organization"/>
    <property type="evidence" value="ECO:0007669"/>
    <property type="project" value="TreeGrafter"/>
</dbReference>
<feature type="compositionally biased region" description="Basic and acidic residues" evidence="3">
    <location>
        <begin position="240"/>
        <end position="252"/>
    </location>
</feature>
<keyword evidence="1 2" id="KW-0728">SH3 domain</keyword>
<evidence type="ECO:0000259" key="4">
    <source>
        <dbReference type="PROSITE" id="PS50002"/>
    </source>
</evidence>
<dbReference type="Pfam" id="PF14604">
    <property type="entry name" value="SH3_9"/>
    <property type="match status" value="2"/>
</dbReference>
<dbReference type="KEGG" id="lgi:LOTGIDRAFT_106309"/>
<feature type="region of interest" description="Disordered" evidence="3">
    <location>
        <begin position="338"/>
        <end position="358"/>
    </location>
</feature>
<dbReference type="GeneID" id="20230086"/>
<dbReference type="Gene3D" id="2.30.30.40">
    <property type="entry name" value="SH3 Domains"/>
    <property type="match status" value="3"/>
</dbReference>
<dbReference type="InterPro" id="IPR001452">
    <property type="entry name" value="SH3_domain"/>
</dbReference>
<proteinExistence type="predicted"/>
<dbReference type="HOGENOM" id="CLU_036304_0_0_1"/>
<keyword evidence="6" id="KW-1185">Reference proteome</keyword>
<feature type="domain" description="SH3" evidence="4">
    <location>
        <begin position="1"/>
        <end position="58"/>
    </location>
</feature>